<feature type="non-terminal residue" evidence="4">
    <location>
        <position position="60"/>
    </location>
</feature>
<reference evidence="5" key="2">
    <citation type="submission" date="2015-01" db="EMBL/GenBank/DDBJ databases">
        <title>Evolutionary Origins and Diversification of the Mycorrhizal Mutualists.</title>
        <authorList>
            <consortium name="DOE Joint Genome Institute"/>
            <consortium name="Mycorrhizal Genomics Consortium"/>
            <person name="Kohler A."/>
            <person name="Kuo A."/>
            <person name="Nagy L.G."/>
            <person name="Floudas D."/>
            <person name="Copeland A."/>
            <person name="Barry K.W."/>
            <person name="Cichocki N."/>
            <person name="Veneault-Fourrey C."/>
            <person name="LaButti K."/>
            <person name="Lindquist E.A."/>
            <person name="Lipzen A."/>
            <person name="Lundell T."/>
            <person name="Morin E."/>
            <person name="Murat C."/>
            <person name="Riley R."/>
            <person name="Ohm R."/>
            <person name="Sun H."/>
            <person name="Tunlid A."/>
            <person name="Henrissat B."/>
            <person name="Grigoriev I.V."/>
            <person name="Hibbett D.S."/>
            <person name="Martin F."/>
        </authorList>
    </citation>
    <scope>NUCLEOTIDE SEQUENCE [LARGE SCALE GENOMIC DNA]</scope>
    <source>
        <strain evidence="5">MUT 4182</strain>
    </source>
</reference>
<reference evidence="4 5" key="1">
    <citation type="submission" date="2014-04" db="EMBL/GenBank/DDBJ databases">
        <authorList>
            <consortium name="DOE Joint Genome Institute"/>
            <person name="Kuo A."/>
            <person name="Girlanda M."/>
            <person name="Perotto S."/>
            <person name="Kohler A."/>
            <person name="Nagy L.G."/>
            <person name="Floudas D."/>
            <person name="Copeland A."/>
            <person name="Barry K.W."/>
            <person name="Cichocki N."/>
            <person name="Veneault-Fourrey C."/>
            <person name="LaButti K."/>
            <person name="Lindquist E.A."/>
            <person name="Lipzen A."/>
            <person name="Lundell T."/>
            <person name="Morin E."/>
            <person name="Murat C."/>
            <person name="Sun H."/>
            <person name="Tunlid A."/>
            <person name="Henrissat B."/>
            <person name="Grigoriev I.V."/>
            <person name="Hibbett D.S."/>
            <person name="Martin F."/>
            <person name="Nordberg H.P."/>
            <person name="Cantor M.N."/>
            <person name="Hua S.X."/>
        </authorList>
    </citation>
    <scope>NUCLEOTIDE SEQUENCE [LARGE SCALE GENOMIC DNA]</scope>
    <source>
        <strain evidence="4 5">MUT 4182</strain>
    </source>
</reference>
<keyword evidence="5" id="KW-1185">Reference proteome</keyword>
<dbReference type="STRING" id="1051891.A0A0C3L2W0"/>
<dbReference type="PANTHER" id="PTHR19848:SF8">
    <property type="entry name" value="F-BOX AND WD REPEAT DOMAIN CONTAINING 7"/>
    <property type="match status" value="1"/>
</dbReference>
<feature type="repeat" description="WD" evidence="3">
    <location>
        <begin position="39"/>
        <end position="60"/>
    </location>
</feature>
<proteinExistence type="predicted"/>
<dbReference type="AlphaFoldDB" id="A0A0C3L2W0"/>
<accession>A0A0C3L2W0</accession>
<evidence type="ECO:0000256" key="2">
    <source>
        <dbReference type="ARBA" id="ARBA00022737"/>
    </source>
</evidence>
<dbReference type="PROSITE" id="PS50294">
    <property type="entry name" value="WD_REPEATS_REGION"/>
    <property type="match status" value="1"/>
</dbReference>
<evidence type="ECO:0000256" key="1">
    <source>
        <dbReference type="ARBA" id="ARBA00022574"/>
    </source>
</evidence>
<dbReference type="OrthoDB" id="2615105at2759"/>
<gene>
    <name evidence="4" type="ORF">M407DRAFT_47120</name>
</gene>
<dbReference type="PROSITE" id="PS50082">
    <property type="entry name" value="WD_REPEATS_2"/>
    <property type="match status" value="2"/>
</dbReference>
<keyword evidence="1 3" id="KW-0853">WD repeat</keyword>
<sequence>AVVLAITFAPDEGKIAFGSSDSTCQFWDAEAAVPIGEPLRGHDGSVQSVAFSPDGTLLAS</sequence>
<dbReference type="PANTHER" id="PTHR19848">
    <property type="entry name" value="WD40 REPEAT PROTEIN"/>
    <property type="match status" value="1"/>
</dbReference>
<dbReference type="HOGENOM" id="CLU_000288_57_30_1"/>
<dbReference type="Proteomes" id="UP000054248">
    <property type="component" value="Unassembled WGS sequence"/>
</dbReference>
<evidence type="ECO:0000313" key="4">
    <source>
        <dbReference type="EMBL" id="KIO16072.1"/>
    </source>
</evidence>
<dbReference type="InterPro" id="IPR015943">
    <property type="entry name" value="WD40/YVTN_repeat-like_dom_sf"/>
</dbReference>
<protein>
    <submittedName>
        <fullName evidence="4">Uncharacterized protein</fullName>
    </submittedName>
</protein>
<keyword evidence="2" id="KW-0677">Repeat</keyword>
<feature type="non-terminal residue" evidence="4">
    <location>
        <position position="1"/>
    </location>
</feature>
<dbReference type="EMBL" id="KN823686">
    <property type="protein sequence ID" value="KIO16072.1"/>
    <property type="molecule type" value="Genomic_DNA"/>
</dbReference>
<evidence type="ECO:0000256" key="3">
    <source>
        <dbReference type="PROSITE-ProRule" id="PRU00221"/>
    </source>
</evidence>
<dbReference type="InterPro" id="IPR001680">
    <property type="entry name" value="WD40_rpt"/>
</dbReference>
<dbReference type="Gene3D" id="2.130.10.10">
    <property type="entry name" value="YVTN repeat-like/Quinoprotein amine dehydrogenase"/>
    <property type="match status" value="1"/>
</dbReference>
<organism evidence="4 5">
    <name type="scientific">Tulasnella calospora MUT 4182</name>
    <dbReference type="NCBI Taxonomy" id="1051891"/>
    <lineage>
        <taxon>Eukaryota</taxon>
        <taxon>Fungi</taxon>
        <taxon>Dikarya</taxon>
        <taxon>Basidiomycota</taxon>
        <taxon>Agaricomycotina</taxon>
        <taxon>Agaricomycetes</taxon>
        <taxon>Cantharellales</taxon>
        <taxon>Tulasnellaceae</taxon>
        <taxon>Tulasnella</taxon>
    </lineage>
</organism>
<dbReference type="SUPFAM" id="SSF82171">
    <property type="entry name" value="DPP6 N-terminal domain-like"/>
    <property type="match status" value="1"/>
</dbReference>
<name>A0A0C3L2W0_9AGAM</name>
<evidence type="ECO:0000313" key="5">
    <source>
        <dbReference type="Proteomes" id="UP000054248"/>
    </source>
</evidence>
<feature type="repeat" description="WD" evidence="3">
    <location>
        <begin position="1"/>
        <end position="28"/>
    </location>
</feature>
<dbReference type="Pfam" id="PF00400">
    <property type="entry name" value="WD40"/>
    <property type="match status" value="2"/>
</dbReference>